<dbReference type="InterPro" id="IPR016181">
    <property type="entry name" value="Acyl_CoA_acyltransferase"/>
</dbReference>
<name>A0A1X2HI97_SYNRA</name>
<keyword evidence="1 4" id="KW-0808">Transferase</keyword>
<proteinExistence type="predicted"/>
<dbReference type="Proteomes" id="UP000242180">
    <property type="component" value="Unassembled WGS sequence"/>
</dbReference>
<accession>A0A1X2HI97</accession>
<evidence type="ECO:0000256" key="2">
    <source>
        <dbReference type="ARBA" id="ARBA00023315"/>
    </source>
</evidence>
<dbReference type="OrthoDB" id="30840at2759"/>
<organism evidence="4 5">
    <name type="scientific">Syncephalastrum racemosum</name>
    <name type="common">Filamentous fungus</name>
    <dbReference type="NCBI Taxonomy" id="13706"/>
    <lineage>
        <taxon>Eukaryota</taxon>
        <taxon>Fungi</taxon>
        <taxon>Fungi incertae sedis</taxon>
        <taxon>Mucoromycota</taxon>
        <taxon>Mucoromycotina</taxon>
        <taxon>Mucoromycetes</taxon>
        <taxon>Mucorales</taxon>
        <taxon>Syncephalastraceae</taxon>
        <taxon>Syncephalastrum</taxon>
    </lineage>
</organism>
<dbReference type="Pfam" id="PF00583">
    <property type="entry name" value="Acetyltransf_1"/>
    <property type="match status" value="1"/>
</dbReference>
<keyword evidence="5" id="KW-1185">Reference proteome</keyword>
<dbReference type="OMA" id="MSTHEPE"/>
<dbReference type="InterPro" id="IPR051635">
    <property type="entry name" value="SNAT-like"/>
</dbReference>
<evidence type="ECO:0000313" key="4">
    <source>
        <dbReference type="EMBL" id="ORY98801.1"/>
    </source>
</evidence>
<reference evidence="4 5" key="1">
    <citation type="submission" date="2016-07" db="EMBL/GenBank/DDBJ databases">
        <title>Pervasive Adenine N6-methylation of Active Genes in Fungi.</title>
        <authorList>
            <consortium name="DOE Joint Genome Institute"/>
            <person name="Mondo S.J."/>
            <person name="Dannebaum R.O."/>
            <person name="Kuo R.C."/>
            <person name="Labutti K."/>
            <person name="Haridas S."/>
            <person name="Kuo A."/>
            <person name="Salamov A."/>
            <person name="Ahrendt S.R."/>
            <person name="Lipzen A."/>
            <person name="Sullivan W."/>
            <person name="Andreopoulos W.B."/>
            <person name="Clum A."/>
            <person name="Lindquist E."/>
            <person name="Daum C."/>
            <person name="Ramamoorthy G.K."/>
            <person name="Gryganskyi A."/>
            <person name="Culley D."/>
            <person name="Magnuson J.K."/>
            <person name="James T.Y."/>
            <person name="O'Malley M.A."/>
            <person name="Stajich J.E."/>
            <person name="Spatafora J.W."/>
            <person name="Visel A."/>
            <person name="Grigoriev I.V."/>
        </authorList>
    </citation>
    <scope>NUCLEOTIDE SEQUENCE [LARGE SCALE GENOMIC DNA]</scope>
    <source>
        <strain evidence="4 5">NRRL 2496</strain>
    </source>
</reference>
<sequence>MTVLEFVPAQREHLDAVHRLEEVSYHPDEAASREQLASRIEYALRDDGNLFLVGLDGPEIAAFVCSTVSNAPLVTDESMKTHVPGGTTVCLHSVCVSPTRRRQGLASAILKAWIAAIRQNAQYKRLALISRPNLIPLYESVGFRLLGKSEVVHGPDPWFDCVIDL</sequence>
<dbReference type="PANTHER" id="PTHR10908:SF0">
    <property type="entry name" value="SEROTONIN N-ACETYLTRANSFERASE"/>
    <property type="match status" value="1"/>
</dbReference>
<evidence type="ECO:0000313" key="5">
    <source>
        <dbReference type="Proteomes" id="UP000242180"/>
    </source>
</evidence>
<feature type="domain" description="N-acetyltransferase" evidence="3">
    <location>
        <begin position="4"/>
        <end position="165"/>
    </location>
</feature>
<evidence type="ECO:0000256" key="1">
    <source>
        <dbReference type="ARBA" id="ARBA00022679"/>
    </source>
</evidence>
<dbReference type="InParanoid" id="A0A1X2HI97"/>
<dbReference type="GO" id="GO:0008080">
    <property type="term" value="F:N-acetyltransferase activity"/>
    <property type="evidence" value="ECO:0007669"/>
    <property type="project" value="UniProtKB-ARBA"/>
</dbReference>
<dbReference type="CDD" id="cd04301">
    <property type="entry name" value="NAT_SF"/>
    <property type="match status" value="1"/>
</dbReference>
<dbReference type="EMBL" id="MCGN01000003">
    <property type="protein sequence ID" value="ORY98801.1"/>
    <property type="molecule type" value="Genomic_DNA"/>
</dbReference>
<keyword evidence="2 4" id="KW-0012">Acyltransferase</keyword>
<dbReference type="PANTHER" id="PTHR10908">
    <property type="entry name" value="SEROTONIN N-ACETYLTRANSFERASE"/>
    <property type="match status" value="1"/>
</dbReference>
<dbReference type="SUPFAM" id="SSF55729">
    <property type="entry name" value="Acyl-CoA N-acyltransferases (Nat)"/>
    <property type="match status" value="1"/>
</dbReference>
<dbReference type="InterPro" id="IPR000182">
    <property type="entry name" value="GNAT_dom"/>
</dbReference>
<dbReference type="AlphaFoldDB" id="A0A1X2HI97"/>
<dbReference type="FunCoup" id="A0A1X2HI97">
    <property type="interactions" value="185"/>
</dbReference>
<evidence type="ECO:0000259" key="3">
    <source>
        <dbReference type="PROSITE" id="PS51186"/>
    </source>
</evidence>
<dbReference type="PROSITE" id="PS51186">
    <property type="entry name" value="GNAT"/>
    <property type="match status" value="1"/>
</dbReference>
<dbReference type="Gene3D" id="3.40.630.30">
    <property type="match status" value="1"/>
</dbReference>
<gene>
    <name evidence="4" type="ORF">BCR43DRAFT_488192</name>
</gene>
<dbReference type="STRING" id="13706.A0A1X2HI97"/>
<comment type="caution">
    <text evidence="4">The sequence shown here is derived from an EMBL/GenBank/DDBJ whole genome shotgun (WGS) entry which is preliminary data.</text>
</comment>
<protein>
    <submittedName>
        <fullName evidence="4">Acyl-CoA N-acyltransferase</fullName>
    </submittedName>
</protein>